<dbReference type="EMBL" id="CP033133">
    <property type="protein sequence ID" value="AYO53234.1"/>
    <property type="molecule type" value="Genomic_DNA"/>
</dbReference>
<dbReference type="AlphaFoldDB" id="A0A3G2SZE3"/>
<evidence type="ECO:0000313" key="2">
    <source>
        <dbReference type="Proteomes" id="UP000279962"/>
    </source>
</evidence>
<protein>
    <submittedName>
        <fullName evidence="1">Uncharacterized protein</fullName>
    </submittedName>
</protein>
<proteinExistence type="predicted"/>
<gene>
    <name evidence="1" type="ORF">CDG68_05950</name>
</gene>
<reference evidence="1 2" key="1">
    <citation type="submission" date="2018-10" db="EMBL/GenBank/DDBJ databases">
        <title>The complete genome of Acinetobacter wuhouensis strain WCHAW010062.</title>
        <authorList>
            <person name="Hu Y."/>
            <person name="Long H."/>
            <person name="Feng Y."/>
            <person name="Zong Z."/>
        </authorList>
    </citation>
    <scope>NUCLEOTIDE SEQUENCE [LARGE SCALE GENOMIC DNA]</scope>
    <source>
        <strain evidence="1 2">WCHAW010062</strain>
    </source>
</reference>
<organism evidence="1 2">
    <name type="scientific">Acinetobacter wuhouensis</name>
    <dbReference type="NCBI Taxonomy" id="1879050"/>
    <lineage>
        <taxon>Bacteria</taxon>
        <taxon>Pseudomonadati</taxon>
        <taxon>Pseudomonadota</taxon>
        <taxon>Gammaproteobacteria</taxon>
        <taxon>Moraxellales</taxon>
        <taxon>Moraxellaceae</taxon>
        <taxon>Acinetobacter</taxon>
    </lineage>
</organism>
<name>A0A3G2SZE3_9GAMM</name>
<evidence type="ECO:0000313" key="1">
    <source>
        <dbReference type="EMBL" id="AYO53234.1"/>
    </source>
</evidence>
<dbReference type="RefSeq" id="WP_087552407.1">
    <property type="nucleotide sequence ID" value="NZ_CP033133.1"/>
</dbReference>
<accession>A0A3G2SZE3</accession>
<sequence>MKKLNIKQNINPRISQEAHELNQYAWINDVSSWQELIDIYQSLKQQVAPKKVLLLLEDIGQCNYTSMHASMGDELYFDESKYLGDANGQEEEIFSENLQPLAIKYYLEQLAKKHNQIELERLADKIEYSQEDFDLLIQIHEHPEIIFDSAIEIKLVNVEQESEKFVAQLNGYFSCDLNPMESFSLIQYLEKNFALEYIGLGASLFFFVKNEAFEINKLNELLNDLSKIYKLNKDIFTFLKSHLLDKNYLILPYVESLDVFEGCFN</sequence>
<dbReference type="Proteomes" id="UP000279962">
    <property type="component" value="Chromosome"/>
</dbReference>